<accession>A0AAV2K1M6</accession>
<organism evidence="1 2">
    <name type="scientific">Knipowitschia caucasica</name>
    <name type="common">Caucasian dwarf goby</name>
    <name type="synonym">Pomatoschistus caucasicus</name>
    <dbReference type="NCBI Taxonomy" id="637954"/>
    <lineage>
        <taxon>Eukaryota</taxon>
        <taxon>Metazoa</taxon>
        <taxon>Chordata</taxon>
        <taxon>Craniata</taxon>
        <taxon>Vertebrata</taxon>
        <taxon>Euteleostomi</taxon>
        <taxon>Actinopterygii</taxon>
        <taxon>Neopterygii</taxon>
        <taxon>Teleostei</taxon>
        <taxon>Neoteleostei</taxon>
        <taxon>Acanthomorphata</taxon>
        <taxon>Gobiaria</taxon>
        <taxon>Gobiiformes</taxon>
        <taxon>Gobioidei</taxon>
        <taxon>Gobiidae</taxon>
        <taxon>Gobiinae</taxon>
        <taxon>Knipowitschia</taxon>
    </lineage>
</organism>
<dbReference type="AlphaFoldDB" id="A0AAV2K1M6"/>
<gene>
    <name evidence="1" type="ORF">KC01_LOCUS14195</name>
</gene>
<keyword evidence="2" id="KW-1185">Reference proteome</keyword>
<protein>
    <submittedName>
        <fullName evidence="1">Uncharacterized protein</fullName>
    </submittedName>
</protein>
<dbReference type="Proteomes" id="UP001497482">
    <property type="component" value="Chromosome 16"/>
</dbReference>
<sequence>MDLWTHSFTVSNTALSVDRFSTALDSTDGAAMTITLGLMVHFNGSTRWPSSSVARSPGCHGARSLPRRRHFPRLRLWCCDGNHAGGCYHGRPRRRSAATATTPAVCFDSDHAGDLLRRQPRRRPCDMRRIHFLLFFVVRLRASSYNVWRDQSAAIWLGSVGRRLHCLVPTLFFGG</sequence>
<proteinExistence type="predicted"/>
<reference evidence="1 2" key="1">
    <citation type="submission" date="2024-04" db="EMBL/GenBank/DDBJ databases">
        <authorList>
            <person name="Waldvogel A.-M."/>
            <person name="Schoenle A."/>
        </authorList>
    </citation>
    <scope>NUCLEOTIDE SEQUENCE [LARGE SCALE GENOMIC DNA]</scope>
</reference>
<evidence type="ECO:0000313" key="2">
    <source>
        <dbReference type="Proteomes" id="UP001497482"/>
    </source>
</evidence>
<dbReference type="EMBL" id="OZ035838">
    <property type="protein sequence ID" value="CAL1583757.1"/>
    <property type="molecule type" value="Genomic_DNA"/>
</dbReference>
<evidence type="ECO:0000313" key="1">
    <source>
        <dbReference type="EMBL" id="CAL1583757.1"/>
    </source>
</evidence>
<name>A0AAV2K1M6_KNICA</name>